<keyword evidence="2" id="KW-1185">Reference proteome</keyword>
<sequence length="107" mass="11700">MTTHHNSPQDLNAATAEFYSANPQIEDNRLKLHRIEFEVTLRTVLSLIPEGIKANILDVGGGTGPYSFALAAAGHSVTLIDLSPRSHLSRHLALTIQHRTKHQPVSS</sequence>
<comment type="caution">
    <text evidence="1">The sequence shown here is derived from an EMBL/GenBank/DDBJ whole genome shotgun (WGS) entry which is preliminary data.</text>
</comment>
<proteinExistence type="predicted"/>
<dbReference type="SUPFAM" id="SSF53335">
    <property type="entry name" value="S-adenosyl-L-methionine-dependent methyltransferases"/>
    <property type="match status" value="1"/>
</dbReference>
<name>A0AAW0FVW8_9APHY</name>
<organism evidence="1 2">
    <name type="scientific">Cerrena zonata</name>
    <dbReference type="NCBI Taxonomy" id="2478898"/>
    <lineage>
        <taxon>Eukaryota</taxon>
        <taxon>Fungi</taxon>
        <taxon>Dikarya</taxon>
        <taxon>Basidiomycota</taxon>
        <taxon>Agaricomycotina</taxon>
        <taxon>Agaricomycetes</taxon>
        <taxon>Polyporales</taxon>
        <taxon>Cerrenaceae</taxon>
        <taxon>Cerrena</taxon>
    </lineage>
</organism>
<dbReference type="EMBL" id="JASBNA010000032">
    <property type="protein sequence ID" value="KAK7683030.1"/>
    <property type="molecule type" value="Genomic_DNA"/>
</dbReference>
<reference evidence="1 2" key="1">
    <citation type="submission" date="2022-09" db="EMBL/GenBank/DDBJ databases">
        <authorList>
            <person name="Palmer J.M."/>
        </authorList>
    </citation>
    <scope>NUCLEOTIDE SEQUENCE [LARGE SCALE GENOMIC DNA]</scope>
    <source>
        <strain evidence="1 2">DSM 7382</strain>
    </source>
</reference>
<accession>A0AAW0FVW8</accession>
<evidence type="ECO:0000313" key="1">
    <source>
        <dbReference type="EMBL" id="KAK7683030.1"/>
    </source>
</evidence>
<dbReference type="Proteomes" id="UP001385951">
    <property type="component" value="Unassembled WGS sequence"/>
</dbReference>
<evidence type="ECO:0000313" key="2">
    <source>
        <dbReference type="Proteomes" id="UP001385951"/>
    </source>
</evidence>
<dbReference type="Gene3D" id="3.40.50.150">
    <property type="entry name" value="Vaccinia Virus protein VP39"/>
    <property type="match status" value="1"/>
</dbReference>
<dbReference type="CDD" id="cd02440">
    <property type="entry name" value="AdoMet_MTases"/>
    <property type="match status" value="1"/>
</dbReference>
<dbReference type="AlphaFoldDB" id="A0AAW0FVW8"/>
<gene>
    <name evidence="1" type="ORF">QCA50_013702</name>
</gene>
<dbReference type="InterPro" id="IPR029063">
    <property type="entry name" value="SAM-dependent_MTases_sf"/>
</dbReference>
<protein>
    <submittedName>
        <fullName evidence="1">Uncharacterized protein</fullName>
    </submittedName>
</protein>